<organism evidence="4 5">
    <name type="scientific">Candidatus Borkfalkia ceftriaxoniphila</name>
    <dbReference type="NCBI Taxonomy" id="2508949"/>
    <lineage>
        <taxon>Bacteria</taxon>
        <taxon>Bacillati</taxon>
        <taxon>Bacillota</taxon>
        <taxon>Clostridia</taxon>
        <taxon>Christensenellales</taxon>
        <taxon>Christensenellaceae</taxon>
        <taxon>Candidatus Borkfalkia</taxon>
    </lineage>
</organism>
<gene>
    <name evidence="4" type="ORF">ESZ91_02295</name>
</gene>
<proteinExistence type="predicted"/>
<evidence type="ECO:0000313" key="5">
    <source>
        <dbReference type="Proteomes" id="UP000291269"/>
    </source>
</evidence>
<feature type="domain" description="Glycosyltransferase 2-like" evidence="3">
    <location>
        <begin position="21"/>
        <end position="155"/>
    </location>
</feature>
<evidence type="ECO:0000259" key="3">
    <source>
        <dbReference type="Pfam" id="PF00535"/>
    </source>
</evidence>
<dbReference type="GO" id="GO:0016757">
    <property type="term" value="F:glycosyltransferase activity"/>
    <property type="evidence" value="ECO:0007669"/>
    <property type="project" value="UniProtKB-KW"/>
</dbReference>
<dbReference type="EMBL" id="SDOZ01000002">
    <property type="protein sequence ID" value="RXZ61233.1"/>
    <property type="molecule type" value="Genomic_DNA"/>
</dbReference>
<sequence>MEEIKTYQDSKNMNERRPKVSVIMPMYNQEKYIAECLTSVIRQSLKDIEIIVVNDGSTDSSLKIVQKIKGDDPRVIIIDKKNSGYGHSLNVGVDAAKGEYIGIVETDDYILPEMYETLYRVARAKNAEIVKTDFCRFSSESGFVSRTEVRLSEQKKYYHRVICPFKEKEVFRFPMNTWSGIYRRDFLLRNQIRHNETPGASFQDNGFWFQTFCLAKSVVFLDSIFYMNRRDNPNSSVYDSNKVYCVSEEYKYIDRFLKGNLSLRKEIIGYYWLKKFHNYVFTLNRIAYMFKLEFAEYMQKEFIRGKETKEIDFKIFNDTERECVRLLMREPRAFLQKLNYIISDQPGISVVLVKTNHMFLDTFKSIANQKYGNLQIFCIGDVFTAAEKEYLQKDDRTVIMESKDSMPALLNQVLQQITGKYLHIVPSGAILNACLYSSAMECFDSNDIDIYVFGANIQLSCGNVAYDVFDYNKNFIGEGIVFNHQDAAVIYGCGISLNNKILSVQQIYENKLEFKDYRDNGDSLSFVVEYLLRCRNIYFEKNNCLCLNPLNSQNIDFCSRLEEYRYLNSLHITGQGKIGVLNVIAEDLVQIIRENGTEAFARREDIIRLLNLSNYTREDFFNGYIYDFLLKFAYADSAEISEDCDLTKDYNSQKYLYYGLISAGEWQRFWLQKNGLGNDRFDDDLNSIRNSWSYKVGRIITYFPRKARGLVRKFKKYVKNTIAKKSVKYDAKGLLKLQNAQPLVSVVMPLYNVSAFLKECLNSLLHQTYQNLEIICVDDGSSDNTYEIVEHYQKEHKNIFLYRQNHLYAGVARNTGFAHAKGKYTIFLDADDVFEPDLIRSLLIRSEGTGADISVCACRGFDDKTKKYIDMNWSIHKDCLPLQTVFSGKKLGDYVCWAFMGWAWDKLYRTDFIRKHALKFQDVRSTNDAYFVFTSIALAKRITYVDKILVNQRKNNSESISSSREKSWNNCLLAADKIYEDWNAKGIYQRYERSFCNWFVQFIGWHYKTLNEDCKGKLAGELLKYVEKYRLLNRNEKFYYLEQDFKQFIDIME</sequence>
<comment type="caution">
    <text evidence="4">The sequence shown here is derived from an EMBL/GenBank/DDBJ whole genome shotgun (WGS) entry which is preliminary data.</text>
</comment>
<accession>A0A4Q2KCV4</accession>
<evidence type="ECO:0000256" key="2">
    <source>
        <dbReference type="ARBA" id="ARBA00022679"/>
    </source>
</evidence>
<keyword evidence="2 4" id="KW-0808">Transferase</keyword>
<dbReference type="InterPro" id="IPR001173">
    <property type="entry name" value="Glyco_trans_2-like"/>
</dbReference>
<dbReference type="AlphaFoldDB" id="A0A4Q2KCV4"/>
<dbReference type="InterPro" id="IPR029044">
    <property type="entry name" value="Nucleotide-diphossugar_trans"/>
</dbReference>
<name>A0A4Q2KCV4_9FIRM</name>
<reference evidence="4 5" key="1">
    <citation type="journal article" date="2019" name="Gut">
        <title>Antibiotics-induced monodominance of a novel gut bacterial order.</title>
        <authorList>
            <person name="Hildebrand F."/>
            <person name="Moitinho-Silva L."/>
            <person name="Blasche S."/>
            <person name="Jahn M.T."/>
            <person name="Gossmann T.I."/>
            <person name="Heuerta-Cepas J."/>
            <person name="Hercog R."/>
            <person name="Luetge M."/>
            <person name="Bahram M."/>
            <person name="Pryszlak A."/>
            <person name="Alves R.J."/>
            <person name="Waszak S.M."/>
            <person name="Zhu A."/>
            <person name="Ye L."/>
            <person name="Costea P.I."/>
            <person name="Aalvink S."/>
            <person name="Belzer C."/>
            <person name="Forslund S.K."/>
            <person name="Sunagawa S."/>
            <person name="Hentschel U."/>
            <person name="Merten C."/>
            <person name="Patil K.R."/>
            <person name="Benes V."/>
            <person name="Bork P."/>
        </authorList>
    </citation>
    <scope>NUCLEOTIDE SEQUENCE [LARGE SCALE GENOMIC DNA]</scope>
    <source>
        <strain evidence="4 5">HDS1380</strain>
    </source>
</reference>
<keyword evidence="1" id="KW-0328">Glycosyltransferase</keyword>
<dbReference type="Proteomes" id="UP000291269">
    <property type="component" value="Unassembled WGS sequence"/>
</dbReference>
<dbReference type="SUPFAM" id="SSF53448">
    <property type="entry name" value="Nucleotide-diphospho-sugar transferases"/>
    <property type="match status" value="3"/>
</dbReference>
<dbReference type="PANTHER" id="PTHR22916:SF51">
    <property type="entry name" value="GLYCOSYLTRANSFERASE EPSH-RELATED"/>
    <property type="match status" value="1"/>
</dbReference>
<dbReference type="PANTHER" id="PTHR22916">
    <property type="entry name" value="GLYCOSYLTRANSFERASE"/>
    <property type="match status" value="1"/>
</dbReference>
<dbReference type="CDD" id="cd00761">
    <property type="entry name" value="Glyco_tranf_GTA_type"/>
    <property type="match status" value="2"/>
</dbReference>
<dbReference type="Pfam" id="PF00535">
    <property type="entry name" value="Glycos_transf_2"/>
    <property type="match status" value="2"/>
</dbReference>
<protein>
    <submittedName>
        <fullName evidence="4">Glycosyltransferase</fullName>
    </submittedName>
</protein>
<evidence type="ECO:0000256" key="1">
    <source>
        <dbReference type="ARBA" id="ARBA00022676"/>
    </source>
</evidence>
<dbReference type="OrthoDB" id="1771649at2"/>
<dbReference type="Gene3D" id="3.90.550.10">
    <property type="entry name" value="Spore Coat Polysaccharide Biosynthesis Protein SpsA, Chain A"/>
    <property type="match status" value="3"/>
</dbReference>
<keyword evidence="5" id="KW-1185">Reference proteome</keyword>
<evidence type="ECO:0000313" key="4">
    <source>
        <dbReference type="EMBL" id="RXZ61233.1"/>
    </source>
</evidence>
<feature type="domain" description="Glycosyltransferase 2-like" evidence="3">
    <location>
        <begin position="745"/>
        <end position="873"/>
    </location>
</feature>
<dbReference type="RefSeq" id="WP_129223715.1">
    <property type="nucleotide sequence ID" value="NZ_SDOZ01000002.1"/>
</dbReference>